<evidence type="ECO:0000256" key="1">
    <source>
        <dbReference type="ARBA" id="ARBA00004828"/>
    </source>
</evidence>
<dbReference type="PIRSF" id="PIRSF000728">
    <property type="entry name" value="NAGK"/>
    <property type="match status" value="1"/>
</dbReference>
<dbReference type="InterPro" id="IPR036393">
    <property type="entry name" value="AceGlu_kinase-like_sf"/>
</dbReference>
<dbReference type="GO" id="GO:0042450">
    <property type="term" value="P:L-arginine biosynthetic process via ornithine"/>
    <property type="evidence" value="ECO:0007669"/>
    <property type="project" value="UniProtKB-UniRule"/>
</dbReference>
<comment type="subcellular location">
    <subcellularLocation>
        <location evidence="9">Cytoplasm</location>
    </subcellularLocation>
</comment>
<protein>
    <recommendedName>
        <fullName evidence="9">Acetylglutamate kinase</fullName>
        <ecNumber evidence="9">2.7.2.8</ecNumber>
    </recommendedName>
    <alternativeName>
        <fullName evidence="9">N-acetyl-L-glutamate 5-phosphotransferase</fullName>
    </alternativeName>
    <alternativeName>
        <fullName evidence="9">NAG kinase</fullName>
        <shortName evidence="9">NAGK</shortName>
    </alternativeName>
</protein>
<dbReference type="NCBIfam" id="TIGR00761">
    <property type="entry name" value="argB"/>
    <property type="match status" value="1"/>
</dbReference>
<dbReference type="InterPro" id="IPR037528">
    <property type="entry name" value="ArgB"/>
</dbReference>
<dbReference type="Proteomes" id="UP000308230">
    <property type="component" value="Unassembled WGS sequence"/>
</dbReference>
<keyword evidence="7 9" id="KW-0067">ATP-binding</keyword>
<comment type="catalytic activity">
    <reaction evidence="8 9">
        <text>N-acetyl-L-glutamate + ATP = N-acetyl-L-glutamyl 5-phosphate + ADP</text>
        <dbReference type="Rhea" id="RHEA:14629"/>
        <dbReference type="ChEBI" id="CHEBI:30616"/>
        <dbReference type="ChEBI" id="CHEBI:44337"/>
        <dbReference type="ChEBI" id="CHEBI:57936"/>
        <dbReference type="ChEBI" id="CHEBI:456216"/>
        <dbReference type="EC" id="2.7.2.8"/>
    </reaction>
</comment>
<dbReference type="SUPFAM" id="SSF53633">
    <property type="entry name" value="Carbamate kinase-like"/>
    <property type="match status" value="1"/>
</dbReference>
<dbReference type="CDD" id="cd04238">
    <property type="entry name" value="AAK_NAGK-like"/>
    <property type="match status" value="1"/>
</dbReference>
<keyword evidence="6 9" id="KW-0418">Kinase</keyword>
<evidence type="ECO:0000256" key="7">
    <source>
        <dbReference type="ARBA" id="ARBA00022840"/>
    </source>
</evidence>
<evidence type="ECO:0000256" key="6">
    <source>
        <dbReference type="ARBA" id="ARBA00022777"/>
    </source>
</evidence>
<feature type="binding site" evidence="9">
    <location>
        <position position="63"/>
    </location>
    <ligand>
        <name>substrate</name>
    </ligand>
</feature>
<dbReference type="PANTHER" id="PTHR23342:SF0">
    <property type="entry name" value="N-ACETYLGLUTAMATE SYNTHASE, MITOCHONDRIAL"/>
    <property type="match status" value="1"/>
</dbReference>
<comment type="caution">
    <text evidence="11">The sequence shown here is derived from an EMBL/GenBank/DDBJ whole genome shotgun (WGS) entry which is preliminary data.</text>
</comment>
<evidence type="ECO:0000259" key="10">
    <source>
        <dbReference type="Pfam" id="PF00696"/>
    </source>
</evidence>
<proteinExistence type="inferred from homology"/>
<evidence type="ECO:0000313" key="12">
    <source>
        <dbReference type="Proteomes" id="UP000308230"/>
    </source>
</evidence>
<evidence type="ECO:0000256" key="8">
    <source>
        <dbReference type="ARBA" id="ARBA00048141"/>
    </source>
</evidence>
<keyword evidence="12" id="KW-1185">Reference proteome</keyword>
<keyword evidence="3 9" id="KW-0028">Amino-acid biosynthesis</keyword>
<dbReference type="FunFam" id="3.40.1160.10:FF:000004">
    <property type="entry name" value="Acetylglutamate kinase"/>
    <property type="match status" value="1"/>
</dbReference>
<dbReference type="Pfam" id="PF00696">
    <property type="entry name" value="AA_kinase"/>
    <property type="match status" value="1"/>
</dbReference>
<dbReference type="PANTHER" id="PTHR23342">
    <property type="entry name" value="N-ACETYLGLUTAMATE SYNTHASE"/>
    <property type="match status" value="1"/>
</dbReference>
<comment type="similarity">
    <text evidence="9">Belongs to the acetylglutamate kinase family. ArgB subfamily.</text>
</comment>
<evidence type="ECO:0000256" key="9">
    <source>
        <dbReference type="HAMAP-Rule" id="MF_00082"/>
    </source>
</evidence>
<keyword evidence="9" id="KW-0963">Cytoplasm</keyword>
<keyword evidence="2 9" id="KW-0055">Arginine biosynthesis</keyword>
<gene>
    <name evidence="9 11" type="primary">argB</name>
    <name evidence="11" type="ORF">FCL54_12965</name>
</gene>
<dbReference type="AlphaFoldDB" id="A0A5R9F1H2"/>
<evidence type="ECO:0000256" key="4">
    <source>
        <dbReference type="ARBA" id="ARBA00022679"/>
    </source>
</evidence>
<dbReference type="OrthoDB" id="9803155at2"/>
<evidence type="ECO:0000256" key="5">
    <source>
        <dbReference type="ARBA" id="ARBA00022741"/>
    </source>
</evidence>
<name>A0A5R9F1H2_9BACL</name>
<dbReference type="EMBL" id="SWLG01000008">
    <property type="protein sequence ID" value="TLS36861.1"/>
    <property type="molecule type" value="Genomic_DNA"/>
</dbReference>
<feature type="binding site" evidence="9">
    <location>
        <begin position="41"/>
        <end position="42"/>
    </location>
    <ligand>
        <name>substrate</name>
    </ligand>
</feature>
<evidence type="ECO:0000256" key="3">
    <source>
        <dbReference type="ARBA" id="ARBA00022605"/>
    </source>
</evidence>
<feature type="site" description="Transition state stabilizer" evidence="9">
    <location>
        <position position="219"/>
    </location>
</feature>
<keyword evidence="5 9" id="KW-0547">Nucleotide-binding</keyword>
<dbReference type="InterPro" id="IPR001048">
    <property type="entry name" value="Asp/Glu/Uridylate_kinase"/>
</dbReference>
<dbReference type="EC" id="2.7.2.8" evidence="9"/>
<sequence length="267" mass="28416">MEFLVIKCGGSVLESLPDSFYKNVVAIQKEGRVKPVIVHGGGPLISSVLEKLGVNSTFIDGLRVTTNEMLDVVEMVLSGSVNKKIVSQLKKAGGTAVGISGVDGGLIQAKPVKNAADIGFVGEVEKVNGPFIRNICMHSMIPVISPIGIDLSGQRYNINGDSAASAIARALKARFCLISNIPGIYTEADGKKSVLHQVSEKEIKCLIEEKQITGGMLPKVTAALDSLSEKVTEAVILNGLEEESLLKFYDGKKSGTKIIKKEDQVHA</sequence>
<comment type="function">
    <text evidence="9">Catalyzes the ATP-dependent phosphorylation of N-acetyl-L-glutamate.</text>
</comment>
<reference evidence="11 12" key="1">
    <citation type="submission" date="2019-04" db="EMBL/GenBank/DDBJ databases">
        <title>Bacillus caeni sp. nov., a bacterium isolated from mangrove sediment.</title>
        <authorList>
            <person name="Huang H."/>
            <person name="Mo K."/>
            <person name="Hu Y."/>
        </authorList>
    </citation>
    <scope>NUCLEOTIDE SEQUENCE [LARGE SCALE GENOMIC DNA]</scope>
    <source>
        <strain evidence="11 12">HB172195</strain>
    </source>
</reference>
<dbReference type="RefSeq" id="WP_138127060.1">
    <property type="nucleotide sequence ID" value="NZ_SWLG01000008.1"/>
</dbReference>
<dbReference type="GO" id="GO:0005524">
    <property type="term" value="F:ATP binding"/>
    <property type="evidence" value="ECO:0007669"/>
    <property type="project" value="UniProtKB-UniRule"/>
</dbReference>
<comment type="pathway">
    <text evidence="1 9">Amino-acid biosynthesis; L-arginine biosynthesis; N(2)-acetyl-L-ornithine from L-glutamate: step 2/4.</text>
</comment>
<organism evidence="11 12">
    <name type="scientific">Exobacillus caeni</name>
    <dbReference type="NCBI Taxonomy" id="2574798"/>
    <lineage>
        <taxon>Bacteria</taxon>
        <taxon>Bacillati</taxon>
        <taxon>Bacillota</taxon>
        <taxon>Bacilli</taxon>
        <taxon>Bacillales</taxon>
        <taxon>Guptibacillaceae</taxon>
        <taxon>Exobacillus</taxon>
    </lineage>
</organism>
<keyword evidence="4 9" id="KW-0808">Transferase</keyword>
<dbReference type="GO" id="GO:0005737">
    <property type="term" value="C:cytoplasm"/>
    <property type="evidence" value="ECO:0007669"/>
    <property type="project" value="UniProtKB-SubCell"/>
</dbReference>
<dbReference type="InterPro" id="IPR004662">
    <property type="entry name" value="AcgluKinase_fam"/>
</dbReference>
<feature type="domain" description="Aspartate/glutamate/uridylate kinase" evidence="10">
    <location>
        <begin position="3"/>
        <end position="238"/>
    </location>
</feature>
<dbReference type="UniPathway" id="UPA00068">
    <property type="reaction ID" value="UER00107"/>
</dbReference>
<accession>A0A5R9F1H2</accession>
<evidence type="ECO:0000313" key="11">
    <source>
        <dbReference type="EMBL" id="TLS36861.1"/>
    </source>
</evidence>
<dbReference type="GO" id="GO:0003991">
    <property type="term" value="F:acetylglutamate kinase activity"/>
    <property type="evidence" value="ECO:0007669"/>
    <property type="project" value="UniProtKB-UniRule"/>
</dbReference>
<feature type="binding site" evidence="9">
    <location>
        <position position="157"/>
    </location>
    <ligand>
        <name>substrate</name>
    </ligand>
</feature>
<dbReference type="HAMAP" id="MF_00082">
    <property type="entry name" value="ArgB"/>
    <property type="match status" value="1"/>
</dbReference>
<evidence type="ECO:0000256" key="2">
    <source>
        <dbReference type="ARBA" id="ARBA00022571"/>
    </source>
</evidence>
<feature type="site" description="Transition state stabilizer" evidence="9">
    <location>
        <position position="7"/>
    </location>
</feature>
<dbReference type="Gene3D" id="3.40.1160.10">
    <property type="entry name" value="Acetylglutamate kinase-like"/>
    <property type="match status" value="1"/>
</dbReference>